<name>A0A6J7KVN4_9ZZZZ</name>
<gene>
    <name evidence="1" type="ORF">UFOPK3564_03997</name>
</gene>
<reference evidence="1" key="1">
    <citation type="submission" date="2020-05" db="EMBL/GenBank/DDBJ databases">
        <authorList>
            <person name="Chiriac C."/>
            <person name="Salcher M."/>
            <person name="Ghai R."/>
            <person name="Kavagutti S V."/>
        </authorList>
    </citation>
    <scope>NUCLEOTIDE SEQUENCE</scope>
</reference>
<proteinExistence type="predicted"/>
<dbReference type="AlphaFoldDB" id="A0A6J7KVN4"/>
<organism evidence="1">
    <name type="scientific">freshwater metagenome</name>
    <dbReference type="NCBI Taxonomy" id="449393"/>
    <lineage>
        <taxon>unclassified sequences</taxon>
        <taxon>metagenomes</taxon>
        <taxon>ecological metagenomes</taxon>
    </lineage>
</organism>
<evidence type="ECO:0000313" key="1">
    <source>
        <dbReference type="EMBL" id="CAB4959966.1"/>
    </source>
</evidence>
<sequence length="65" mass="7083">MTDFTWISVGCVVLASAASSTVRSWSRSLTSVTRRVCQPYAWYRISTSSVNESDVAPSSEMSLSS</sequence>
<protein>
    <submittedName>
        <fullName evidence="1">Unannotated protein</fullName>
    </submittedName>
</protein>
<accession>A0A6J7KVN4</accession>
<dbReference type="EMBL" id="CAFBMK010000467">
    <property type="protein sequence ID" value="CAB4959966.1"/>
    <property type="molecule type" value="Genomic_DNA"/>
</dbReference>